<organism evidence="2 3">
    <name type="scientific">Hymenochirus boettgeri</name>
    <name type="common">Congo dwarf clawed frog</name>
    <dbReference type="NCBI Taxonomy" id="247094"/>
    <lineage>
        <taxon>Eukaryota</taxon>
        <taxon>Metazoa</taxon>
        <taxon>Chordata</taxon>
        <taxon>Craniata</taxon>
        <taxon>Vertebrata</taxon>
        <taxon>Euteleostomi</taxon>
        <taxon>Amphibia</taxon>
        <taxon>Batrachia</taxon>
        <taxon>Anura</taxon>
        <taxon>Pipoidea</taxon>
        <taxon>Pipidae</taxon>
        <taxon>Pipinae</taxon>
        <taxon>Hymenochirus</taxon>
    </lineage>
</organism>
<keyword evidence="1" id="KW-1133">Transmembrane helix</keyword>
<accession>A0A8T2JQB1</accession>
<comment type="caution">
    <text evidence="2">The sequence shown here is derived from an EMBL/GenBank/DDBJ whole genome shotgun (WGS) entry which is preliminary data.</text>
</comment>
<proteinExistence type="predicted"/>
<feature type="transmembrane region" description="Helical" evidence="1">
    <location>
        <begin position="36"/>
        <end position="58"/>
    </location>
</feature>
<evidence type="ECO:0000256" key="1">
    <source>
        <dbReference type="SAM" id="Phobius"/>
    </source>
</evidence>
<reference evidence="2" key="1">
    <citation type="thesis" date="2020" institute="ProQuest LLC" country="789 East Eisenhower Parkway, Ann Arbor, MI, USA">
        <title>Comparative Genomics and Chromosome Evolution.</title>
        <authorList>
            <person name="Mudd A.B."/>
        </authorList>
    </citation>
    <scope>NUCLEOTIDE SEQUENCE</scope>
    <source>
        <strain evidence="2">Female2</strain>
        <tissue evidence="2">Blood</tissue>
    </source>
</reference>
<protein>
    <submittedName>
        <fullName evidence="2">Uncharacterized protein</fullName>
    </submittedName>
</protein>
<evidence type="ECO:0000313" key="3">
    <source>
        <dbReference type="Proteomes" id="UP000812440"/>
    </source>
</evidence>
<dbReference type="EMBL" id="JAACNH010000003">
    <property type="protein sequence ID" value="KAG8445978.1"/>
    <property type="molecule type" value="Genomic_DNA"/>
</dbReference>
<keyword evidence="3" id="KW-1185">Reference proteome</keyword>
<name>A0A8T2JQB1_9PIPI</name>
<keyword evidence="1" id="KW-0812">Transmembrane</keyword>
<sequence>MCKIVIEKILTFSSNGGKKKTKFDRKNKIYLYIKRGGLYVAQQWLKLVLVVGFIKHWYFPRDVKEFSILKPKIDFVKLNGTIFLCFRNVFFFFFPFFKILFLEKSRKHRTR</sequence>
<dbReference type="AlphaFoldDB" id="A0A8T2JQB1"/>
<dbReference type="Proteomes" id="UP000812440">
    <property type="component" value="Chromosome 8_10"/>
</dbReference>
<gene>
    <name evidence="2" type="ORF">GDO86_013740</name>
</gene>
<feature type="transmembrane region" description="Helical" evidence="1">
    <location>
        <begin position="78"/>
        <end position="101"/>
    </location>
</feature>
<evidence type="ECO:0000313" key="2">
    <source>
        <dbReference type="EMBL" id="KAG8445978.1"/>
    </source>
</evidence>
<keyword evidence="1" id="KW-0472">Membrane</keyword>